<keyword evidence="2" id="KW-0732">Signal</keyword>
<proteinExistence type="predicted"/>
<comment type="caution">
    <text evidence="3">The sequence shown here is derived from an EMBL/GenBank/DDBJ whole genome shotgun (WGS) entry which is preliminary data.</text>
</comment>
<evidence type="ECO:0008006" key="5">
    <source>
        <dbReference type="Google" id="ProtNLM"/>
    </source>
</evidence>
<name>A0A939DI03_9GAMM</name>
<feature type="compositionally biased region" description="Pro residues" evidence="1">
    <location>
        <begin position="30"/>
        <end position="39"/>
    </location>
</feature>
<reference evidence="3" key="1">
    <citation type="submission" date="2021-02" db="EMBL/GenBank/DDBJ databases">
        <title>PHA producing bacteria isolated from coastal sediment in Guangdong, Shenzhen.</title>
        <authorList>
            <person name="Zheng W."/>
            <person name="Yu S."/>
            <person name="Huang Y."/>
        </authorList>
    </citation>
    <scope>NUCLEOTIDE SEQUENCE</scope>
    <source>
        <strain evidence="3">TN14-10</strain>
    </source>
</reference>
<dbReference type="PROSITE" id="PS51257">
    <property type="entry name" value="PROKAR_LIPOPROTEIN"/>
    <property type="match status" value="1"/>
</dbReference>
<feature type="region of interest" description="Disordered" evidence="1">
    <location>
        <begin position="22"/>
        <end position="41"/>
    </location>
</feature>
<organism evidence="3 4">
    <name type="scientific">Parahaliea mediterranea</name>
    <dbReference type="NCBI Taxonomy" id="651086"/>
    <lineage>
        <taxon>Bacteria</taxon>
        <taxon>Pseudomonadati</taxon>
        <taxon>Pseudomonadota</taxon>
        <taxon>Gammaproteobacteria</taxon>
        <taxon>Cellvibrionales</taxon>
        <taxon>Halieaceae</taxon>
        <taxon>Parahaliea</taxon>
    </lineage>
</organism>
<evidence type="ECO:0000313" key="3">
    <source>
        <dbReference type="EMBL" id="MBN7798475.1"/>
    </source>
</evidence>
<evidence type="ECO:0000256" key="1">
    <source>
        <dbReference type="SAM" id="MobiDB-lite"/>
    </source>
</evidence>
<keyword evidence="4" id="KW-1185">Reference proteome</keyword>
<dbReference type="Proteomes" id="UP000664303">
    <property type="component" value="Unassembled WGS sequence"/>
</dbReference>
<dbReference type="EMBL" id="JAFKCZ010000015">
    <property type="protein sequence ID" value="MBN7798475.1"/>
    <property type="molecule type" value="Genomic_DNA"/>
</dbReference>
<dbReference type="AlphaFoldDB" id="A0A939DI03"/>
<evidence type="ECO:0000256" key="2">
    <source>
        <dbReference type="SAM" id="SignalP"/>
    </source>
</evidence>
<protein>
    <recommendedName>
        <fullName evidence="5">Lipoprotein</fullName>
    </recommendedName>
</protein>
<dbReference type="RefSeq" id="WP_206561924.1">
    <property type="nucleotide sequence ID" value="NZ_JAFKCZ010000015.1"/>
</dbReference>
<gene>
    <name evidence="3" type="ORF">JYP50_17875</name>
</gene>
<accession>A0A939DI03</accession>
<feature type="chain" id="PRO_5037303016" description="Lipoprotein" evidence="2">
    <location>
        <begin position="22"/>
        <end position="240"/>
    </location>
</feature>
<feature type="signal peptide" evidence="2">
    <location>
        <begin position="1"/>
        <end position="21"/>
    </location>
</feature>
<sequence>MRRLTASLAACLLLAACSDSSDHRQEAPTPVDPPPPPVEPTDLDSTGVYRGQLVTGNRNLALVTVTLARDGTTAIAIDSDDDEKANIVFWGETSEAAGELDFSGRDGRDGSAINLTFTASEQTLRGQWQLAGLSGELSADLAPESAVDDGLSGGQFARLDSPGGLTALELAGDGTLTLTAPCEGSGEISTPDPAVNVHYLSLASDCLDWEALVSVDTVAGAKAALRVTGAGGLATRLYQP</sequence>
<evidence type="ECO:0000313" key="4">
    <source>
        <dbReference type="Proteomes" id="UP000664303"/>
    </source>
</evidence>